<proteinExistence type="predicted"/>
<feature type="compositionally biased region" description="Low complexity" evidence="1">
    <location>
        <begin position="41"/>
        <end position="54"/>
    </location>
</feature>
<accession>A0A6A6QNS0</accession>
<reference evidence="2" key="1">
    <citation type="journal article" date="2020" name="Stud. Mycol.">
        <title>101 Dothideomycetes genomes: a test case for predicting lifestyles and emergence of pathogens.</title>
        <authorList>
            <person name="Haridas S."/>
            <person name="Albert R."/>
            <person name="Binder M."/>
            <person name="Bloem J."/>
            <person name="Labutti K."/>
            <person name="Salamov A."/>
            <person name="Andreopoulos B."/>
            <person name="Baker S."/>
            <person name="Barry K."/>
            <person name="Bills G."/>
            <person name="Bluhm B."/>
            <person name="Cannon C."/>
            <person name="Castanera R."/>
            <person name="Culley D."/>
            <person name="Daum C."/>
            <person name="Ezra D."/>
            <person name="Gonzalez J."/>
            <person name="Henrissat B."/>
            <person name="Kuo A."/>
            <person name="Liang C."/>
            <person name="Lipzen A."/>
            <person name="Lutzoni F."/>
            <person name="Magnuson J."/>
            <person name="Mondo S."/>
            <person name="Nolan M."/>
            <person name="Ohm R."/>
            <person name="Pangilinan J."/>
            <person name="Park H.-J."/>
            <person name="Ramirez L."/>
            <person name="Alfaro M."/>
            <person name="Sun H."/>
            <person name="Tritt A."/>
            <person name="Yoshinaga Y."/>
            <person name="Zwiers L.-H."/>
            <person name="Turgeon B."/>
            <person name="Goodwin S."/>
            <person name="Spatafora J."/>
            <person name="Crous P."/>
            <person name="Grigoriev I."/>
        </authorList>
    </citation>
    <scope>NUCLEOTIDE SEQUENCE</scope>
    <source>
        <strain evidence="2">CBS 269.34</strain>
    </source>
</reference>
<dbReference type="AlphaFoldDB" id="A0A6A6QNS0"/>
<protein>
    <submittedName>
        <fullName evidence="2">Uncharacterized protein</fullName>
    </submittedName>
</protein>
<feature type="compositionally biased region" description="Polar residues" evidence="1">
    <location>
        <begin position="1"/>
        <end position="12"/>
    </location>
</feature>
<dbReference type="EMBL" id="MU004191">
    <property type="protein sequence ID" value="KAF2493769.1"/>
    <property type="molecule type" value="Genomic_DNA"/>
</dbReference>
<evidence type="ECO:0000313" key="3">
    <source>
        <dbReference type="Proteomes" id="UP000799750"/>
    </source>
</evidence>
<evidence type="ECO:0000313" key="2">
    <source>
        <dbReference type="EMBL" id="KAF2493769.1"/>
    </source>
</evidence>
<keyword evidence="3" id="KW-1185">Reference proteome</keyword>
<organism evidence="2 3">
    <name type="scientific">Lophium mytilinum</name>
    <dbReference type="NCBI Taxonomy" id="390894"/>
    <lineage>
        <taxon>Eukaryota</taxon>
        <taxon>Fungi</taxon>
        <taxon>Dikarya</taxon>
        <taxon>Ascomycota</taxon>
        <taxon>Pezizomycotina</taxon>
        <taxon>Dothideomycetes</taxon>
        <taxon>Pleosporomycetidae</taxon>
        <taxon>Mytilinidiales</taxon>
        <taxon>Mytilinidiaceae</taxon>
        <taxon>Lophium</taxon>
    </lineage>
</organism>
<gene>
    <name evidence="2" type="ORF">BU16DRAFT_540326</name>
</gene>
<feature type="region of interest" description="Disordered" evidence="1">
    <location>
        <begin position="1"/>
        <end position="58"/>
    </location>
</feature>
<dbReference type="Proteomes" id="UP000799750">
    <property type="component" value="Unassembled WGS sequence"/>
</dbReference>
<name>A0A6A6QNS0_9PEZI</name>
<sequence length="378" mass="42277">MASTHQHASNQAAKPALGRDRKFTAHKHPTSFDSVEEESPDSINSYLSSSSSPRSSHKSIRDIRAWLRGLHRHAQHARFPTSSPSVPSSLSIPFALPPPAIPTTPSTSSESTQESASWKVFSARSLLTRHHFLKQWKSYLRERSEELARSEKQKYGSMPPTPVLLAQDNEEMIPLLFLGSQEYPHCAITIAVTPPTPVLGPMPPTPVLRPQEDVGMIPVLDLDLDAQEGWGTPQEILVHLEEQGYEYAIEMVIMPPTPVLRPQADVGVIPVLVLDAQEGWGTAQEILAQLTVPEGEWEGSGVGGLKRSNAVRGRKERGVRRVGRGERQVGRAAGREVLRGEEIVEEVKRGIEEWRRRARRDRRLKRRCKWLVKMGLVR</sequence>
<evidence type="ECO:0000256" key="1">
    <source>
        <dbReference type="SAM" id="MobiDB-lite"/>
    </source>
</evidence>